<sequence length="64" mass="7280">MEDSTLYGEIIRNPFLYASALAGFSIESNDELEKSKEICGELIVEEPFGVDYSPQSYRLDEEIQ</sequence>
<evidence type="ECO:0000313" key="2">
    <source>
        <dbReference type="Proteomes" id="UP000294292"/>
    </source>
</evidence>
<dbReference type="AlphaFoldDB" id="A0A4P7A3I0"/>
<protein>
    <submittedName>
        <fullName evidence="1">Uncharacterized protein</fullName>
    </submittedName>
</protein>
<keyword evidence="2" id="KW-1185">Reference proteome</keyword>
<dbReference type="KEGG" id="panc:E2636_16095"/>
<name>A0A4P7A3I0_9BACL</name>
<reference evidence="1 2" key="1">
    <citation type="submission" date="2019-03" db="EMBL/GenBank/DDBJ databases">
        <title>Complete genome sequence of Paenisporosarcina antarctica CGMCC 1.6503T.</title>
        <authorList>
            <person name="Rong J.-C."/>
            <person name="Chi N.-Y."/>
            <person name="Zhang Q.-F."/>
        </authorList>
    </citation>
    <scope>NUCLEOTIDE SEQUENCE [LARGE SCALE GENOMIC DNA]</scope>
    <source>
        <strain evidence="1 2">CGMCC 1.6503</strain>
    </source>
</reference>
<dbReference type="EMBL" id="CP038015">
    <property type="protein sequence ID" value="QBP42576.1"/>
    <property type="molecule type" value="Genomic_DNA"/>
</dbReference>
<organism evidence="1 2">
    <name type="scientific">Paenisporosarcina antarctica</name>
    <dbReference type="NCBI Taxonomy" id="417367"/>
    <lineage>
        <taxon>Bacteria</taxon>
        <taxon>Bacillati</taxon>
        <taxon>Bacillota</taxon>
        <taxon>Bacilli</taxon>
        <taxon>Bacillales</taxon>
        <taxon>Caryophanaceae</taxon>
        <taxon>Paenisporosarcina</taxon>
    </lineage>
</organism>
<dbReference type="Proteomes" id="UP000294292">
    <property type="component" value="Chromosome"/>
</dbReference>
<evidence type="ECO:0000313" key="1">
    <source>
        <dbReference type="EMBL" id="QBP42576.1"/>
    </source>
</evidence>
<proteinExistence type="predicted"/>
<accession>A0A4P7A3I0</accession>
<gene>
    <name evidence="1" type="ORF">E2636_16095</name>
</gene>